<organism evidence="1 2">
    <name type="scientific">Rhodanobacter caeni</name>
    <dbReference type="NCBI Taxonomy" id="657654"/>
    <lineage>
        <taxon>Bacteria</taxon>
        <taxon>Pseudomonadati</taxon>
        <taxon>Pseudomonadota</taxon>
        <taxon>Gammaproteobacteria</taxon>
        <taxon>Lysobacterales</taxon>
        <taxon>Rhodanobacteraceae</taxon>
        <taxon>Rhodanobacter</taxon>
    </lineage>
</organism>
<sequence>MSDLFRKAAMRLRDWRHERYIRRLKCSVQAALRKPDRIMAHLYWQAMVSAINARSPAQVARMEQRMGLAARRSIKRRVMDAFLRGRIPSTFVTAVFKLLRLRSL</sequence>
<accession>A0ABN0USY4</accession>
<reference evidence="1 2" key="1">
    <citation type="journal article" date="2019" name="Int. J. Syst. Evol. Microbiol.">
        <title>The Global Catalogue of Microorganisms (GCM) 10K type strain sequencing project: providing services to taxonomists for standard genome sequencing and annotation.</title>
        <authorList>
            <consortium name="The Broad Institute Genomics Platform"/>
            <consortium name="The Broad Institute Genome Sequencing Center for Infectious Disease"/>
            <person name="Wu L."/>
            <person name="Ma J."/>
        </authorList>
    </citation>
    <scope>NUCLEOTIDE SEQUENCE [LARGE SCALE GENOMIC DNA]</scope>
    <source>
        <strain evidence="1 2">JCM 16242</strain>
    </source>
</reference>
<dbReference type="RefSeq" id="WP_343883343.1">
    <property type="nucleotide sequence ID" value="NZ_BAAAFO010000004.1"/>
</dbReference>
<evidence type="ECO:0000313" key="1">
    <source>
        <dbReference type="EMBL" id="GAA0260427.1"/>
    </source>
</evidence>
<dbReference type="EMBL" id="BAAAFO010000004">
    <property type="protein sequence ID" value="GAA0260427.1"/>
    <property type="molecule type" value="Genomic_DNA"/>
</dbReference>
<keyword evidence="2" id="KW-1185">Reference proteome</keyword>
<dbReference type="Proteomes" id="UP001500657">
    <property type="component" value="Unassembled WGS sequence"/>
</dbReference>
<name>A0ABN0USY4_9GAMM</name>
<evidence type="ECO:0000313" key="2">
    <source>
        <dbReference type="Proteomes" id="UP001500657"/>
    </source>
</evidence>
<comment type="caution">
    <text evidence="1">The sequence shown here is derived from an EMBL/GenBank/DDBJ whole genome shotgun (WGS) entry which is preliminary data.</text>
</comment>
<protein>
    <submittedName>
        <fullName evidence="1">Uncharacterized protein</fullName>
    </submittedName>
</protein>
<gene>
    <name evidence="1" type="ORF">GCM10009126_27330</name>
</gene>
<proteinExistence type="predicted"/>